<dbReference type="PROSITE" id="PS50009">
    <property type="entry name" value="RASGEF_CAT"/>
    <property type="match status" value="1"/>
</dbReference>
<dbReference type="InterPro" id="IPR036964">
    <property type="entry name" value="RASGEF_cat_dom_sf"/>
</dbReference>
<gene>
    <name evidence="4" type="ORF">EZS28_032225</name>
</gene>
<dbReference type="AlphaFoldDB" id="A0A5J4UP88"/>
<proteinExistence type="predicted"/>
<evidence type="ECO:0000313" key="4">
    <source>
        <dbReference type="EMBL" id="KAA6372248.1"/>
    </source>
</evidence>
<feature type="domain" description="Ras-GEF" evidence="3">
    <location>
        <begin position="20"/>
        <end position="253"/>
    </location>
</feature>
<dbReference type="SUPFAM" id="SSF48366">
    <property type="entry name" value="Ras GEF"/>
    <property type="match status" value="1"/>
</dbReference>
<dbReference type="OrthoDB" id="546434at2759"/>
<evidence type="ECO:0000256" key="2">
    <source>
        <dbReference type="PROSITE-ProRule" id="PRU00168"/>
    </source>
</evidence>
<dbReference type="PANTHER" id="PTHR23113:SF368">
    <property type="entry name" value="CELL DIVISION CONTROL PROTEIN 25"/>
    <property type="match status" value="1"/>
</dbReference>
<dbReference type="Proteomes" id="UP000324800">
    <property type="component" value="Unassembled WGS sequence"/>
</dbReference>
<dbReference type="InterPro" id="IPR001895">
    <property type="entry name" value="RASGEF_cat_dom"/>
</dbReference>
<keyword evidence="1 2" id="KW-0344">Guanine-nucleotide releasing factor</keyword>
<organism evidence="4 5">
    <name type="scientific">Streblomastix strix</name>
    <dbReference type="NCBI Taxonomy" id="222440"/>
    <lineage>
        <taxon>Eukaryota</taxon>
        <taxon>Metamonada</taxon>
        <taxon>Preaxostyla</taxon>
        <taxon>Oxymonadida</taxon>
        <taxon>Streblomastigidae</taxon>
        <taxon>Streblomastix</taxon>
    </lineage>
</organism>
<dbReference type="Gene3D" id="1.10.840.10">
    <property type="entry name" value="Ras guanine-nucleotide exchange factors catalytic domain"/>
    <property type="match status" value="1"/>
</dbReference>
<dbReference type="Pfam" id="PF00617">
    <property type="entry name" value="RasGEF"/>
    <property type="match status" value="1"/>
</dbReference>
<evidence type="ECO:0000256" key="1">
    <source>
        <dbReference type="ARBA" id="ARBA00022658"/>
    </source>
</evidence>
<dbReference type="InterPro" id="IPR023578">
    <property type="entry name" value="Ras_GEF_dom_sf"/>
</dbReference>
<dbReference type="EMBL" id="SNRW01013761">
    <property type="protein sequence ID" value="KAA6372248.1"/>
    <property type="molecule type" value="Genomic_DNA"/>
</dbReference>
<evidence type="ECO:0000313" key="5">
    <source>
        <dbReference type="Proteomes" id="UP000324800"/>
    </source>
</evidence>
<dbReference type="GO" id="GO:0007265">
    <property type="term" value="P:Ras protein signal transduction"/>
    <property type="evidence" value="ECO:0007669"/>
    <property type="project" value="TreeGrafter"/>
</dbReference>
<accession>A0A5J4UP88</accession>
<evidence type="ECO:0000259" key="3">
    <source>
        <dbReference type="PROSITE" id="PS50009"/>
    </source>
</evidence>
<dbReference type="PANTHER" id="PTHR23113">
    <property type="entry name" value="GUANINE NUCLEOTIDE EXCHANGE FACTOR"/>
    <property type="match status" value="1"/>
</dbReference>
<name>A0A5J4UP88_9EUKA</name>
<sequence length="253" mass="29424">MFTLKLPHVPDLIISLQDISPEEVARQLTLIEAELFFAVQPIEFVGAAWTKTKGIDLAPNLRKMTNRFNYMVDSVSTYILSKGSPQQRADAIIYLTRVFSAFEKIGNFNGMMEIAMGTVWDVPIKRLPATHAILKQHQKELERIKTITDINGKHRVLRQMIKVQKIPFIPFFTMYLTDVVHDDEMHTIIERQTEICDIYHIADQIILHSEDRSEIQDQQQQNQFTTLRLINVEKLKNTYNIIDIIKKSRTIPF</sequence>
<comment type="caution">
    <text evidence="4">The sequence shown here is derived from an EMBL/GenBank/DDBJ whole genome shotgun (WGS) entry which is preliminary data.</text>
</comment>
<dbReference type="GO" id="GO:0005085">
    <property type="term" value="F:guanyl-nucleotide exchange factor activity"/>
    <property type="evidence" value="ECO:0007669"/>
    <property type="project" value="UniProtKB-KW"/>
</dbReference>
<dbReference type="SMART" id="SM00147">
    <property type="entry name" value="RasGEF"/>
    <property type="match status" value="1"/>
</dbReference>
<dbReference type="InterPro" id="IPR008937">
    <property type="entry name" value="Ras-like_GEF"/>
</dbReference>
<feature type="non-terminal residue" evidence="4">
    <location>
        <position position="253"/>
    </location>
</feature>
<reference evidence="4 5" key="1">
    <citation type="submission" date="2019-03" db="EMBL/GenBank/DDBJ databases">
        <title>Single cell metagenomics reveals metabolic interactions within the superorganism composed of flagellate Streblomastix strix and complex community of Bacteroidetes bacteria on its surface.</title>
        <authorList>
            <person name="Treitli S.C."/>
            <person name="Kolisko M."/>
            <person name="Husnik F."/>
            <person name="Keeling P."/>
            <person name="Hampl V."/>
        </authorList>
    </citation>
    <scope>NUCLEOTIDE SEQUENCE [LARGE SCALE GENOMIC DNA]</scope>
    <source>
        <strain evidence="4">ST1C</strain>
    </source>
</reference>
<dbReference type="GO" id="GO:0005886">
    <property type="term" value="C:plasma membrane"/>
    <property type="evidence" value="ECO:0007669"/>
    <property type="project" value="TreeGrafter"/>
</dbReference>
<protein>
    <submittedName>
        <fullName evidence="4">Putative guanine nucleotide exchange factor</fullName>
    </submittedName>
</protein>